<evidence type="ECO:0000259" key="3">
    <source>
        <dbReference type="PROSITE" id="PS50110"/>
    </source>
</evidence>
<dbReference type="KEGG" id="tso:IZ6_20550"/>
<dbReference type="GO" id="GO:0000160">
    <property type="term" value="P:phosphorelay signal transduction system"/>
    <property type="evidence" value="ECO:0007669"/>
    <property type="project" value="InterPro"/>
</dbReference>
<gene>
    <name evidence="4" type="ORF">IZ6_20550</name>
</gene>
<dbReference type="Pfam" id="PF00072">
    <property type="entry name" value="Response_reg"/>
    <property type="match status" value="1"/>
</dbReference>
<name>A0A6S6QWB0_9HYPH</name>
<feature type="compositionally biased region" description="Basic and acidic residues" evidence="2">
    <location>
        <begin position="157"/>
        <end position="172"/>
    </location>
</feature>
<dbReference type="InterPro" id="IPR001789">
    <property type="entry name" value="Sig_transdc_resp-reg_receiver"/>
</dbReference>
<dbReference type="SMART" id="SM00448">
    <property type="entry name" value="REC"/>
    <property type="match status" value="1"/>
</dbReference>
<keyword evidence="1" id="KW-0597">Phosphoprotein</keyword>
<evidence type="ECO:0000256" key="2">
    <source>
        <dbReference type="SAM" id="MobiDB-lite"/>
    </source>
</evidence>
<dbReference type="Gene3D" id="3.40.50.2300">
    <property type="match status" value="1"/>
</dbReference>
<dbReference type="InterPro" id="IPR052048">
    <property type="entry name" value="ST_Response_Regulator"/>
</dbReference>
<keyword evidence="5" id="KW-1185">Reference proteome</keyword>
<dbReference type="InterPro" id="IPR011006">
    <property type="entry name" value="CheY-like_superfamily"/>
</dbReference>
<dbReference type="RefSeq" id="WP_222874975.1">
    <property type="nucleotide sequence ID" value="NZ_AP023361.1"/>
</dbReference>
<feature type="modified residue" description="4-aspartylphosphate" evidence="1">
    <location>
        <position position="60"/>
    </location>
</feature>
<feature type="region of interest" description="Disordered" evidence="2">
    <location>
        <begin position="140"/>
        <end position="172"/>
    </location>
</feature>
<dbReference type="PANTHER" id="PTHR43228">
    <property type="entry name" value="TWO-COMPONENT RESPONSE REGULATOR"/>
    <property type="match status" value="1"/>
</dbReference>
<reference evidence="4 5" key="1">
    <citation type="submission" date="2020-08" db="EMBL/GenBank/DDBJ databases">
        <title>Genome sequence of Rhizobiales bacterium strain IZ6.</title>
        <authorList>
            <person name="Nakai R."/>
            <person name="Naganuma T."/>
        </authorList>
    </citation>
    <scope>NUCLEOTIDE SEQUENCE [LARGE SCALE GENOMIC DNA]</scope>
    <source>
        <strain evidence="4 5">IZ6</strain>
    </source>
</reference>
<dbReference type="PROSITE" id="PS50110">
    <property type="entry name" value="RESPONSE_REGULATORY"/>
    <property type="match status" value="1"/>
</dbReference>
<protein>
    <submittedName>
        <fullName evidence="4">Response regulator</fullName>
    </submittedName>
</protein>
<sequence length="172" mass="19332">MIRIDFAKLRILVVDDSQNMRRLLRTLLMGLGCRDILEAEDGAAGLELFHYHSPDIVICDWVMPIMDGLDLTRAIRTSGQSANPYVPIIVLSGYSERSQVTRARDAGVTEFIVKPISPKSLYLRLVSVIANPRPFVETGDFFGPDRRRTRSGNYPGPERRGNEPASAERMEI</sequence>
<evidence type="ECO:0000313" key="5">
    <source>
        <dbReference type="Proteomes" id="UP000515317"/>
    </source>
</evidence>
<accession>A0A6S6QWB0</accession>
<organism evidence="4 5">
    <name type="scientific">Terrihabitans soli</name>
    <dbReference type="NCBI Taxonomy" id="708113"/>
    <lineage>
        <taxon>Bacteria</taxon>
        <taxon>Pseudomonadati</taxon>
        <taxon>Pseudomonadota</taxon>
        <taxon>Alphaproteobacteria</taxon>
        <taxon>Hyphomicrobiales</taxon>
        <taxon>Terrihabitans</taxon>
    </lineage>
</organism>
<dbReference type="EMBL" id="AP023361">
    <property type="protein sequence ID" value="BCJ91320.1"/>
    <property type="molecule type" value="Genomic_DNA"/>
</dbReference>
<dbReference type="PANTHER" id="PTHR43228:SF1">
    <property type="entry name" value="TWO-COMPONENT RESPONSE REGULATOR ARR22"/>
    <property type="match status" value="1"/>
</dbReference>
<evidence type="ECO:0000313" key="4">
    <source>
        <dbReference type="EMBL" id="BCJ91320.1"/>
    </source>
</evidence>
<evidence type="ECO:0000256" key="1">
    <source>
        <dbReference type="PROSITE-ProRule" id="PRU00169"/>
    </source>
</evidence>
<dbReference type="SUPFAM" id="SSF52172">
    <property type="entry name" value="CheY-like"/>
    <property type="match status" value="1"/>
</dbReference>
<dbReference type="AlphaFoldDB" id="A0A6S6QWB0"/>
<proteinExistence type="predicted"/>
<feature type="domain" description="Response regulatory" evidence="3">
    <location>
        <begin position="10"/>
        <end position="129"/>
    </location>
</feature>
<dbReference type="Proteomes" id="UP000515317">
    <property type="component" value="Chromosome"/>
</dbReference>